<dbReference type="EnsemblMetazoa" id="OVOC11231.1">
    <property type="protein sequence ID" value="OVOC11231.1"/>
    <property type="gene ID" value="WBGene00248040"/>
</dbReference>
<keyword evidence="2" id="KW-1185">Reference proteome</keyword>
<reference evidence="1" key="2">
    <citation type="submission" date="2018-02" db="UniProtKB">
        <authorList>
            <consortium name="EnsemblMetazoa"/>
        </authorList>
    </citation>
    <scope>IDENTIFICATION</scope>
</reference>
<dbReference type="EMBL" id="CMVM020000350">
    <property type="status" value="NOT_ANNOTATED_CDS"/>
    <property type="molecule type" value="Genomic_DNA"/>
</dbReference>
<evidence type="ECO:0000313" key="2">
    <source>
        <dbReference type="Proteomes" id="UP000024404"/>
    </source>
</evidence>
<dbReference type="OMA" id="KFCCAIN"/>
<reference evidence="2" key="1">
    <citation type="submission" date="2013-10" db="EMBL/GenBank/DDBJ databases">
        <title>Genome sequencing of Onchocerca volvulus.</title>
        <authorList>
            <person name="Cotton J."/>
            <person name="Tsai J."/>
            <person name="Stanley E."/>
            <person name="Tracey A."/>
            <person name="Holroyd N."/>
            <person name="Lustigman S."/>
            <person name="Berriman M."/>
        </authorList>
    </citation>
    <scope>NUCLEOTIDE SEQUENCE</scope>
</reference>
<dbReference type="STRING" id="6282.A0A2K6VHT9"/>
<name>A0A2K6VHT9_ONCVO</name>
<protein>
    <submittedName>
        <fullName evidence="1">Uncharacterized protein</fullName>
    </submittedName>
</protein>
<dbReference type="Proteomes" id="UP000024404">
    <property type="component" value="Unassembled WGS sequence"/>
</dbReference>
<dbReference type="AlphaFoldDB" id="A0A2K6VHT9"/>
<sequence length="384" mass="44677">MRMIALICLITISIVWYGECINNIPLAPYNLKLYCRTGQSNIPETRVPSLCPLSSTSCGYFEFDKILLPGNKEESFAFYECIDSSILMHDNDENDELKQLLFSKYCDDQARCRDIMLSSFNPIFIQYLIRSDKNRYFIGQDDDKLERILRKRIKFCCAINDHLLQKVIHSGENVLPTLAPLEPVFCNNVQCRGAPIGCLTYLINNRTQQSKEEDVIFIQPVQINYDDYTITSAQPINNQYTIEHHCVYRHFNNEFYRYCLLIYDQPSNDHCFHGDGYQICCCFLQRGARSCDPLSTEKLIRWTSTAIPEIVSDKSIVSRHAFKNDLNTKLRTRCRVTHDMLSESESSINRNHRKNFLCETNVISLSYTPYSCYILLIICYFIGE</sequence>
<proteinExistence type="predicted"/>
<accession>A0A2K6VHT9</accession>
<evidence type="ECO:0000313" key="1">
    <source>
        <dbReference type="EnsemblMetazoa" id="OVOC11231.1"/>
    </source>
</evidence>
<organism evidence="1 2">
    <name type="scientific">Onchocerca volvulus</name>
    <dbReference type="NCBI Taxonomy" id="6282"/>
    <lineage>
        <taxon>Eukaryota</taxon>
        <taxon>Metazoa</taxon>
        <taxon>Ecdysozoa</taxon>
        <taxon>Nematoda</taxon>
        <taxon>Chromadorea</taxon>
        <taxon>Rhabditida</taxon>
        <taxon>Spirurina</taxon>
        <taxon>Spiruromorpha</taxon>
        <taxon>Filarioidea</taxon>
        <taxon>Onchocercidae</taxon>
        <taxon>Onchocerca</taxon>
    </lineage>
</organism>